<gene>
    <name evidence="2" type="ORF">BRARA_B03021</name>
</gene>
<protein>
    <recommendedName>
        <fullName evidence="1">RNase H type-1 domain-containing protein</fullName>
    </recommendedName>
</protein>
<dbReference type="EMBL" id="CM010629">
    <property type="protein sequence ID" value="RID76021.1"/>
    <property type="molecule type" value="Genomic_DNA"/>
</dbReference>
<dbReference type="InterPro" id="IPR002156">
    <property type="entry name" value="RNaseH_domain"/>
</dbReference>
<accession>A0A398ADZ2</accession>
<name>A0A398ADZ2_BRACM</name>
<dbReference type="GO" id="GO:0003676">
    <property type="term" value="F:nucleic acid binding"/>
    <property type="evidence" value="ECO:0007669"/>
    <property type="project" value="InterPro"/>
</dbReference>
<evidence type="ECO:0000313" key="3">
    <source>
        <dbReference type="Proteomes" id="UP000264353"/>
    </source>
</evidence>
<proteinExistence type="predicted"/>
<organism evidence="2 3">
    <name type="scientific">Brassica campestris</name>
    <name type="common">Field mustard</name>
    <dbReference type="NCBI Taxonomy" id="3711"/>
    <lineage>
        <taxon>Eukaryota</taxon>
        <taxon>Viridiplantae</taxon>
        <taxon>Streptophyta</taxon>
        <taxon>Embryophyta</taxon>
        <taxon>Tracheophyta</taxon>
        <taxon>Spermatophyta</taxon>
        <taxon>Magnoliopsida</taxon>
        <taxon>eudicotyledons</taxon>
        <taxon>Gunneridae</taxon>
        <taxon>Pentapetalae</taxon>
        <taxon>rosids</taxon>
        <taxon>malvids</taxon>
        <taxon>Brassicales</taxon>
        <taxon>Brassicaceae</taxon>
        <taxon>Brassiceae</taxon>
        <taxon>Brassica</taxon>
    </lineage>
</organism>
<reference evidence="2 3" key="1">
    <citation type="submission" date="2018-06" db="EMBL/GenBank/DDBJ databases">
        <title>WGS assembly of Brassica rapa FPsc.</title>
        <authorList>
            <person name="Bowman J."/>
            <person name="Kohchi T."/>
            <person name="Yamato K."/>
            <person name="Jenkins J."/>
            <person name="Shu S."/>
            <person name="Ishizaki K."/>
            <person name="Yamaoka S."/>
            <person name="Nishihama R."/>
            <person name="Nakamura Y."/>
            <person name="Berger F."/>
            <person name="Adam C."/>
            <person name="Aki S."/>
            <person name="Althoff F."/>
            <person name="Araki T."/>
            <person name="Arteaga-Vazquez M."/>
            <person name="Balasubrmanian S."/>
            <person name="Bauer D."/>
            <person name="Boehm C."/>
            <person name="Briginshaw L."/>
            <person name="Caballero-Perez J."/>
            <person name="Catarino B."/>
            <person name="Chen F."/>
            <person name="Chiyoda S."/>
            <person name="Chovatia M."/>
            <person name="Davies K."/>
            <person name="Delmans M."/>
            <person name="Demura T."/>
            <person name="Dierschke T."/>
            <person name="Dolan L."/>
            <person name="Dorantes-Acosta A."/>
            <person name="Eklund D."/>
            <person name="Florent S."/>
            <person name="Flores-Sandoval E."/>
            <person name="Fujiyama A."/>
            <person name="Fukuzawa H."/>
            <person name="Galik B."/>
            <person name="Grimanelli D."/>
            <person name="Grimwood J."/>
            <person name="Grossniklaus U."/>
            <person name="Hamada T."/>
            <person name="Haseloff J."/>
            <person name="Hetherington A."/>
            <person name="Higo A."/>
            <person name="Hirakawa Y."/>
            <person name="Hundley H."/>
            <person name="Ikeda Y."/>
            <person name="Inoue K."/>
            <person name="Inoue S."/>
            <person name="Ishida S."/>
            <person name="Jia Q."/>
            <person name="Kakita M."/>
            <person name="Kanazawa T."/>
            <person name="Kawai Y."/>
            <person name="Kawashima T."/>
            <person name="Kennedy M."/>
            <person name="Kinose K."/>
            <person name="Kinoshita T."/>
            <person name="Kohara Y."/>
            <person name="Koide E."/>
            <person name="Komatsu K."/>
            <person name="Kopischke S."/>
            <person name="Kubo M."/>
            <person name="Kyozuka J."/>
            <person name="Lagercrantz U."/>
            <person name="Lin S."/>
            <person name="Lindquist E."/>
            <person name="Lipzen A."/>
            <person name="Lu C."/>
            <person name="Luna E."/>
            <person name="Martienssen R."/>
            <person name="Minamino N."/>
            <person name="Mizutani M."/>
            <person name="Mizutani M."/>
            <person name="Mochizuki N."/>
            <person name="Monte I."/>
            <person name="Mosher R."/>
            <person name="Nagasaki H."/>
            <person name="Nakagami H."/>
            <person name="Naramoto S."/>
            <person name="Nishitani K."/>
            <person name="Ohtani M."/>
            <person name="Okamoto T."/>
            <person name="Okumura M."/>
            <person name="Phillips J."/>
            <person name="Pollak B."/>
            <person name="Reinders A."/>
            <person name="Roevekamp M."/>
            <person name="Sano R."/>
            <person name="Sawa S."/>
            <person name="Schmid M."/>
            <person name="Shirakawa M."/>
            <person name="Solano R."/>
            <person name="Spunde A."/>
            <person name="Suetsugu N."/>
            <person name="Sugano S."/>
            <person name="Sugiyama A."/>
            <person name="Sun R."/>
            <person name="Suzuki Y."/>
            <person name="Takenaka M."/>
            <person name="Takezawa D."/>
            <person name="Tomogane H."/>
            <person name="Tsuzuki M."/>
            <person name="Ueda T."/>
            <person name="Umeda M."/>
            <person name="Ward J."/>
            <person name="Watanabe Y."/>
            <person name="Yazaki K."/>
            <person name="Yokoyama R."/>
            <person name="Yoshitake Y."/>
            <person name="Yotsui I."/>
            <person name="Zachgo S."/>
            <person name="Schmutz J."/>
        </authorList>
    </citation>
    <scope>NUCLEOTIDE SEQUENCE [LARGE SCALE GENOMIC DNA]</scope>
    <source>
        <strain evidence="3">cv. B-3</strain>
    </source>
</reference>
<dbReference type="SUPFAM" id="SSF53098">
    <property type="entry name" value="Ribonuclease H-like"/>
    <property type="match status" value="1"/>
</dbReference>
<sequence length="144" mass="16388">MVSINTRARAGWIIRDSFGSYQGACQVAHGILNDGLEAELQALLLAMQGDSQQLHDLVMDRKRSFRNCNWIREILVWRDRFEDWVFTWTSRDNNKVTDYLANTVTSIDDEMLAMIVLLQPLFENALGTSRAVGLDLAPKEKIGD</sequence>
<dbReference type="Pfam" id="PF13456">
    <property type="entry name" value="RVT_3"/>
    <property type="match status" value="1"/>
</dbReference>
<dbReference type="GO" id="GO:0004523">
    <property type="term" value="F:RNA-DNA hybrid ribonuclease activity"/>
    <property type="evidence" value="ECO:0007669"/>
    <property type="project" value="InterPro"/>
</dbReference>
<dbReference type="Proteomes" id="UP000264353">
    <property type="component" value="Chromosome A2"/>
</dbReference>
<dbReference type="AlphaFoldDB" id="A0A398ADZ2"/>
<dbReference type="InterPro" id="IPR012337">
    <property type="entry name" value="RNaseH-like_sf"/>
</dbReference>
<evidence type="ECO:0000313" key="2">
    <source>
        <dbReference type="EMBL" id="RID76021.1"/>
    </source>
</evidence>
<feature type="domain" description="RNase H type-1" evidence="1">
    <location>
        <begin position="6"/>
        <end position="103"/>
    </location>
</feature>
<evidence type="ECO:0000259" key="1">
    <source>
        <dbReference type="Pfam" id="PF13456"/>
    </source>
</evidence>